<dbReference type="Pfam" id="PF00293">
    <property type="entry name" value="NUDIX"/>
    <property type="match status" value="1"/>
</dbReference>
<dbReference type="EMBL" id="VXPY01000120">
    <property type="protein sequence ID" value="MYD91903.1"/>
    <property type="molecule type" value="Genomic_DNA"/>
</dbReference>
<dbReference type="InterPro" id="IPR000086">
    <property type="entry name" value="NUDIX_hydrolase_dom"/>
</dbReference>
<dbReference type="PANTHER" id="PTHR13994">
    <property type="entry name" value="NUDIX HYDROLASE RELATED"/>
    <property type="match status" value="1"/>
</dbReference>
<dbReference type="PANTHER" id="PTHR13994:SF13">
    <property type="entry name" value="FI03680P"/>
    <property type="match status" value="1"/>
</dbReference>
<dbReference type="AlphaFoldDB" id="A0A6B1DYW3"/>
<evidence type="ECO:0000259" key="3">
    <source>
        <dbReference type="PROSITE" id="PS51462"/>
    </source>
</evidence>
<dbReference type="InterPro" id="IPR020476">
    <property type="entry name" value="Nudix_hydrolase"/>
</dbReference>
<proteinExistence type="inferred from homology"/>
<reference evidence="4" key="1">
    <citation type="submission" date="2019-09" db="EMBL/GenBank/DDBJ databases">
        <title>Characterisation of the sponge microbiome using genome-centric metagenomics.</title>
        <authorList>
            <person name="Engelberts J.P."/>
            <person name="Robbins S.J."/>
            <person name="De Goeij J.M."/>
            <person name="Aranda M."/>
            <person name="Bell S.C."/>
            <person name="Webster N.S."/>
        </authorList>
    </citation>
    <scope>NUCLEOTIDE SEQUENCE</scope>
    <source>
        <strain evidence="4">SB0662_bin_9</strain>
    </source>
</reference>
<dbReference type="PROSITE" id="PS00893">
    <property type="entry name" value="NUDIX_BOX"/>
    <property type="match status" value="1"/>
</dbReference>
<name>A0A6B1DYW3_9CHLR</name>
<evidence type="ECO:0000256" key="2">
    <source>
        <dbReference type="RuleBase" id="RU003476"/>
    </source>
</evidence>
<dbReference type="PROSITE" id="PS51462">
    <property type="entry name" value="NUDIX"/>
    <property type="match status" value="1"/>
</dbReference>
<evidence type="ECO:0000313" key="4">
    <source>
        <dbReference type="EMBL" id="MYD91903.1"/>
    </source>
</evidence>
<dbReference type="InterPro" id="IPR040618">
    <property type="entry name" value="Pre-Nudix"/>
</dbReference>
<dbReference type="InterPro" id="IPR015797">
    <property type="entry name" value="NUDIX_hydrolase-like_dom_sf"/>
</dbReference>
<sequence length="269" mass="30561">MAAGARNRPMSLAGTINQYEGVEVDPTSLPESAVRFAELLPTSLQEWRQAGCRLVWLKVPLARAPLIPTAVAEGFVFHHSKPDHLMMTLSLVEDAYIPHYASHYIGAGGVVIDEQERLLVVSERYRRDNSWPHWKLPGGALHQGESLVEAAIREVREETGVETRFCHLAAFRHWHGYRYGKSDIYMVCRLAPLSTDIRKEDREIDRCEWMPLRTYLETEQVHEFNKSIVRAALADHHLVPGSLPTMSLPGKHEFFCHPAFEQARSAESN</sequence>
<comment type="similarity">
    <text evidence="2">Belongs to the Nudix hydrolase family.</text>
</comment>
<dbReference type="InterPro" id="IPR020084">
    <property type="entry name" value="NUDIX_hydrolase_CS"/>
</dbReference>
<gene>
    <name evidence="4" type="ORF">F4Y08_16505</name>
</gene>
<dbReference type="Gene3D" id="3.40.630.30">
    <property type="match status" value="1"/>
</dbReference>
<dbReference type="InterPro" id="IPR003293">
    <property type="entry name" value="Nudix_hydrolase6-like"/>
</dbReference>
<keyword evidence="1 2" id="KW-0378">Hydrolase</keyword>
<dbReference type="Pfam" id="PF18290">
    <property type="entry name" value="Nudix_hydro"/>
    <property type="match status" value="1"/>
</dbReference>
<dbReference type="SUPFAM" id="SSF55811">
    <property type="entry name" value="Nudix"/>
    <property type="match status" value="1"/>
</dbReference>
<dbReference type="PRINTS" id="PR00502">
    <property type="entry name" value="NUDIXFAMILY"/>
</dbReference>
<dbReference type="Gene3D" id="3.90.79.10">
    <property type="entry name" value="Nucleoside Triphosphate Pyrophosphohydrolase"/>
    <property type="match status" value="1"/>
</dbReference>
<evidence type="ECO:0000256" key="1">
    <source>
        <dbReference type="ARBA" id="ARBA00022801"/>
    </source>
</evidence>
<organism evidence="4">
    <name type="scientific">Caldilineaceae bacterium SB0662_bin_9</name>
    <dbReference type="NCBI Taxonomy" id="2605258"/>
    <lineage>
        <taxon>Bacteria</taxon>
        <taxon>Bacillati</taxon>
        <taxon>Chloroflexota</taxon>
        <taxon>Caldilineae</taxon>
        <taxon>Caldilineales</taxon>
        <taxon>Caldilineaceae</taxon>
    </lineage>
</organism>
<dbReference type="GO" id="GO:0035529">
    <property type="term" value="F:NADH pyrophosphatase activity"/>
    <property type="evidence" value="ECO:0007669"/>
    <property type="project" value="TreeGrafter"/>
</dbReference>
<dbReference type="PRINTS" id="PR01356">
    <property type="entry name" value="GFGPROTEIN"/>
</dbReference>
<accession>A0A6B1DYW3</accession>
<feature type="domain" description="Nudix hydrolase" evidence="3">
    <location>
        <begin position="102"/>
        <end position="234"/>
    </location>
</feature>
<protein>
    <submittedName>
        <fullName evidence="4">NUDIX domain-containing protein</fullName>
    </submittedName>
</protein>
<dbReference type="GO" id="GO:0047631">
    <property type="term" value="F:ADP-ribose diphosphatase activity"/>
    <property type="evidence" value="ECO:0007669"/>
    <property type="project" value="TreeGrafter"/>
</dbReference>
<comment type="caution">
    <text evidence="4">The sequence shown here is derived from an EMBL/GenBank/DDBJ whole genome shotgun (WGS) entry which is preliminary data.</text>
</comment>
<dbReference type="CDD" id="cd04670">
    <property type="entry name" value="NUDIX_ASFGF2_Nudt6"/>
    <property type="match status" value="1"/>
</dbReference>
<dbReference type="GO" id="GO:0051287">
    <property type="term" value="F:NAD binding"/>
    <property type="evidence" value="ECO:0007669"/>
    <property type="project" value="TreeGrafter"/>
</dbReference>